<reference evidence="1" key="1">
    <citation type="submission" date="2006-10" db="EMBL/GenBank/DDBJ databases">
        <authorList>
            <person name="Amadeo P."/>
            <person name="Zhao Q."/>
            <person name="Wortman J."/>
            <person name="Fraser-Liggett C."/>
            <person name="Carlton J."/>
        </authorList>
    </citation>
    <scope>NUCLEOTIDE SEQUENCE</scope>
    <source>
        <strain evidence="1">G3</strain>
    </source>
</reference>
<dbReference type="SMR" id="A2DG99"/>
<reference evidence="1" key="2">
    <citation type="journal article" date="2007" name="Science">
        <title>Draft genome sequence of the sexually transmitted pathogen Trichomonas vaginalis.</title>
        <authorList>
            <person name="Carlton J.M."/>
            <person name="Hirt R.P."/>
            <person name="Silva J.C."/>
            <person name="Delcher A.L."/>
            <person name="Schatz M."/>
            <person name="Zhao Q."/>
            <person name="Wortman J.R."/>
            <person name="Bidwell S.L."/>
            <person name="Alsmark U.C.M."/>
            <person name="Besteiro S."/>
            <person name="Sicheritz-Ponten T."/>
            <person name="Noel C.J."/>
            <person name="Dacks J.B."/>
            <person name="Foster P.G."/>
            <person name="Simillion C."/>
            <person name="Van de Peer Y."/>
            <person name="Miranda-Saavedra D."/>
            <person name="Barton G.J."/>
            <person name="Westrop G.D."/>
            <person name="Mueller S."/>
            <person name="Dessi D."/>
            <person name="Fiori P.L."/>
            <person name="Ren Q."/>
            <person name="Paulsen I."/>
            <person name="Zhang H."/>
            <person name="Bastida-Corcuera F.D."/>
            <person name="Simoes-Barbosa A."/>
            <person name="Brown M.T."/>
            <person name="Hayes R.D."/>
            <person name="Mukherjee M."/>
            <person name="Okumura C.Y."/>
            <person name="Schneider R."/>
            <person name="Smith A.J."/>
            <person name="Vanacova S."/>
            <person name="Villalvazo M."/>
            <person name="Haas B.J."/>
            <person name="Pertea M."/>
            <person name="Feldblyum T.V."/>
            <person name="Utterback T.R."/>
            <person name="Shu C.L."/>
            <person name="Osoegawa K."/>
            <person name="de Jong P.J."/>
            <person name="Hrdy I."/>
            <person name="Horvathova L."/>
            <person name="Zubacova Z."/>
            <person name="Dolezal P."/>
            <person name="Malik S.B."/>
            <person name="Logsdon J.M. Jr."/>
            <person name="Henze K."/>
            <person name="Gupta A."/>
            <person name="Wang C.C."/>
            <person name="Dunne R.L."/>
            <person name="Upcroft J.A."/>
            <person name="Upcroft P."/>
            <person name="White O."/>
            <person name="Salzberg S.L."/>
            <person name="Tang P."/>
            <person name="Chiu C.-H."/>
            <person name="Lee Y.-S."/>
            <person name="Embley T.M."/>
            <person name="Coombs G.H."/>
            <person name="Mottram J.C."/>
            <person name="Tachezy J."/>
            <person name="Fraser-Liggett C.M."/>
            <person name="Johnson P.J."/>
        </authorList>
    </citation>
    <scope>NUCLEOTIDE SEQUENCE [LARGE SCALE GENOMIC DNA]</scope>
    <source>
        <strain evidence="1">G3</strain>
    </source>
</reference>
<dbReference type="InterPro" id="IPR002110">
    <property type="entry name" value="Ankyrin_rpt"/>
</dbReference>
<dbReference type="SUPFAM" id="SSF48403">
    <property type="entry name" value="Ankyrin repeat"/>
    <property type="match status" value="1"/>
</dbReference>
<accession>A2DG99</accession>
<proteinExistence type="predicted"/>
<evidence type="ECO:0000313" key="1">
    <source>
        <dbReference type="EMBL" id="EAY20495.1"/>
    </source>
</evidence>
<evidence type="ECO:0008006" key="3">
    <source>
        <dbReference type="Google" id="ProtNLM"/>
    </source>
</evidence>
<gene>
    <name evidence="1" type="ORF">TVAG_238670</name>
</gene>
<dbReference type="Gene3D" id="1.25.40.20">
    <property type="entry name" value="Ankyrin repeat-containing domain"/>
    <property type="match status" value="1"/>
</dbReference>
<dbReference type="Proteomes" id="UP000001542">
    <property type="component" value="Unassembled WGS sequence"/>
</dbReference>
<protein>
    <recommendedName>
        <fullName evidence="3">Ankyrin repeat protein</fullName>
    </recommendedName>
</protein>
<dbReference type="EMBL" id="DS113197">
    <property type="protein sequence ID" value="EAY20495.1"/>
    <property type="molecule type" value="Genomic_DNA"/>
</dbReference>
<keyword evidence="2" id="KW-1185">Reference proteome</keyword>
<dbReference type="VEuPathDB" id="TrichDB:TVAG_238670"/>
<dbReference type="InParanoid" id="A2DG99"/>
<name>A2DG99_TRIV3</name>
<sequence>MFPFEHIEKDKYGCTALHHATHNNKETDELLISYGANINGKVIQGFTALIFTGIFFHLKMINSKVLKGALTTF</sequence>
<dbReference type="Pfam" id="PF00023">
    <property type="entry name" value="Ank"/>
    <property type="match status" value="1"/>
</dbReference>
<dbReference type="AlphaFoldDB" id="A2DG99"/>
<organism evidence="1 2">
    <name type="scientific">Trichomonas vaginalis (strain ATCC PRA-98 / G3)</name>
    <dbReference type="NCBI Taxonomy" id="412133"/>
    <lineage>
        <taxon>Eukaryota</taxon>
        <taxon>Metamonada</taxon>
        <taxon>Parabasalia</taxon>
        <taxon>Trichomonadida</taxon>
        <taxon>Trichomonadidae</taxon>
        <taxon>Trichomonas</taxon>
    </lineage>
</organism>
<dbReference type="InterPro" id="IPR036770">
    <property type="entry name" value="Ankyrin_rpt-contain_sf"/>
</dbReference>
<dbReference type="OrthoDB" id="341259at2759"/>
<evidence type="ECO:0000313" key="2">
    <source>
        <dbReference type="Proteomes" id="UP000001542"/>
    </source>
</evidence>